<dbReference type="Gene3D" id="2.30.30.240">
    <property type="entry name" value="PRC-barrel domain"/>
    <property type="match status" value="2"/>
</dbReference>
<accession>L7VVF9</accession>
<evidence type="ECO:0000313" key="2">
    <source>
        <dbReference type="EMBL" id="AGC71484.1"/>
    </source>
</evidence>
<name>L7VVF9_9BACT</name>
<reference evidence="2" key="1">
    <citation type="submission" date="2012-09" db="EMBL/GenBank/DDBJ databases">
        <title>Metagenomic Characterization of a Microbial Community in Wastewater Detects High Levels of Antibiotic Resistance.</title>
        <authorList>
            <person name="Abrams M."/>
            <person name="Caldwell A."/>
            <person name="Vandaei E."/>
            <person name="Lee W."/>
            <person name="Perrott J."/>
            <person name="Khan S.Y."/>
            <person name="Ta J."/>
            <person name="Romero D."/>
            <person name="Nguyen V."/>
            <person name="Pourmand N."/>
            <person name="Ouverney C.C."/>
        </authorList>
    </citation>
    <scope>NUCLEOTIDE SEQUENCE</scope>
</reference>
<sequence length="244" mass="27297">MQFRKNSAVYTADGKQLGVIDRVVIDPGTQEVSHVIVRHGWLFTEDKVVPMAWVAEATADDVRLRHDITNLDELPRFEETHYAAYDADEAAATPGSAPITDTTTTTNTTTEYVQPYYAYPPIGVVWPGFYGDPLGTYALGAYPAQGYKVEVERNIPEGAVALREGATVVDNRGEQIGTVARVIIDDKTQQATHLLITEGWIFREQRLIPLNWVKEVRDEEVQLQVSADFLKRLPERRLQPAEGV</sequence>
<dbReference type="Pfam" id="PF05239">
    <property type="entry name" value="PRC"/>
    <property type="match status" value="2"/>
</dbReference>
<dbReference type="SUPFAM" id="SSF50346">
    <property type="entry name" value="PRC-barrel domain"/>
    <property type="match status" value="2"/>
</dbReference>
<organism evidence="2">
    <name type="scientific">uncultured bacterium A1Q1_fos_1880</name>
    <dbReference type="NCBI Taxonomy" id="1256556"/>
    <lineage>
        <taxon>Bacteria</taxon>
        <taxon>environmental samples</taxon>
    </lineage>
</organism>
<dbReference type="InterPro" id="IPR011033">
    <property type="entry name" value="PRC_barrel-like_sf"/>
</dbReference>
<dbReference type="EMBL" id="JX649874">
    <property type="protein sequence ID" value="AGC71484.1"/>
    <property type="molecule type" value="Genomic_DNA"/>
</dbReference>
<feature type="domain" description="PRC-barrel" evidence="1">
    <location>
        <begin position="165"/>
        <end position="218"/>
    </location>
</feature>
<protein>
    <recommendedName>
        <fullName evidence="1">PRC-barrel domain-containing protein</fullName>
    </recommendedName>
</protein>
<proteinExistence type="predicted"/>
<evidence type="ECO:0000259" key="1">
    <source>
        <dbReference type="Pfam" id="PF05239"/>
    </source>
</evidence>
<feature type="domain" description="PRC-barrel" evidence="1">
    <location>
        <begin position="6"/>
        <end position="60"/>
    </location>
</feature>
<dbReference type="InterPro" id="IPR027275">
    <property type="entry name" value="PRC-brl_dom"/>
</dbReference>
<dbReference type="AlphaFoldDB" id="L7VVF9"/>